<evidence type="ECO:0000313" key="2">
    <source>
        <dbReference type="Proteomes" id="UP000789396"/>
    </source>
</evidence>
<dbReference type="OrthoDB" id="2333076at2759"/>
<evidence type="ECO:0000313" key="1">
    <source>
        <dbReference type="EMBL" id="CAG8710325.1"/>
    </source>
</evidence>
<gene>
    <name evidence="1" type="ORF">RFULGI_LOCUS10802</name>
</gene>
<keyword evidence="2" id="KW-1185">Reference proteome</keyword>
<accession>A0A9N9N7X8</accession>
<organism evidence="1 2">
    <name type="scientific">Racocetra fulgida</name>
    <dbReference type="NCBI Taxonomy" id="60492"/>
    <lineage>
        <taxon>Eukaryota</taxon>
        <taxon>Fungi</taxon>
        <taxon>Fungi incertae sedis</taxon>
        <taxon>Mucoromycota</taxon>
        <taxon>Glomeromycotina</taxon>
        <taxon>Glomeromycetes</taxon>
        <taxon>Diversisporales</taxon>
        <taxon>Gigasporaceae</taxon>
        <taxon>Racocetra</taxon>
    </lineage>
</organism>
<name>A0A9N9N7X8_9GLOM</name>
<proteinExistence type="predicted"/>
<feature type="non-terminal residue" evidence="1">
    <location>
        <position position="140"/>
    </location>
</feature>
<sequence length="140" mass="16259">MANNNGPAASNSPRRPMFSYIYSESVNITADNQGFRYPYSIKNRDNILKSDVDNDLKATIDQRKSHCRLQKVTFTFVPSRNDNYRTVTFNGSVDELPLEKNKLNDFKYCYETKNGNISQRTVNVERDFRRSDAPCNQERT</sequence>
<comment type="caution">
    <text evidence="1">The sequence shown here is derived from an EMBL/GenBank/DDBJ whole genome shotgun (WGS) entry which is preliminary data.</text>
</comment>
<dbReference type="AlphaFoldDB" id="A0A9N9N7X8"/>
<protein>
    <submittedName>
        <fullName evidence="1">11977_t:CDS:1</fullName>
    </submittedName>
</protein>
<dbReference type="EMBL" id="CAJVPZ010022111">
    <property type="protein sequence ID" value="CAG8710325.1"/>
    <property type="molecule type" value="Genomic_DNA"/>
</dbReference>
<reference evidence="1" key="1">
    <citation type="submission" date="2021-06" db="EMBL/GenBank/DDBJ databases">
        <authorList>
            <person name="Kallberg Y."/>
            <person name="Tangrot J."/>
            <person name="Rosling A."/>
        </authorList>
    </citation>
    <scope>NUCLEOTIDE SEQUENCE</scope>
    <source>
        <strain evidence="1">IN212</strain>
    </source>
</reference>
<dbReference type="Proteomes" id="UP000789396">
    <property type="component" value="Unassembled WGS sequence"/>
</dbReference>